<accession>A0A1I7WS09</accession>
<evidence type="ECO:0000313" key="1">
    <source>
        <dbReference type="Proteomes" id="UP000095283"/>
    </source>
</evidence>
<reference evidence="2" key="1">
    <citation type="submission" date="2016-11" db="UniProtKB">
        <authorList>
            <consortium name="WormBaseParasite"/>
        </authorList>
    </citation>
    <scope>IDENTIFICATION</scope>
</reference>
<protein>
    <submittedName>
        <fullName evidence="2">Activin_recp domain-containing protein</fullName>
    </submittedName>
</protein>
<dbReference type="Proteomes" id="UP000095283">
    <property type="component" value="Unplaced"/>
</dbReference>
<name>A0A1I7WS09_HETBA</name>
<proteinExistence type="predicted"/>
<dbReference type="WBParaSite" id="Hba_07923">
    <property type="protein sequence ID" value="Hba_07923"/>
    <property type="gene ID" value="Hba_07923"/>
</dbReference>
<keyword evidence="1" id="KW-1185">Reference proteome</keyword>
<sequence length="301" mass="34344">MTFLGWCRGHELWGWCFHNKTSGRFNCDDEGFCVGQEQLKNKKSSGCFQRDNNTVCCCNDADGCNLGFIPISPKYAAGQSCTNQMEEPNDIKMYKPCDDPWCFAFLSADAEGGLTTVHRGCHSRKTVMHHIYKDQHKKFNNNTKWQETEILVAQPTCADITWEAEYLNGTQSMCLDFSFEEDGVDRKGRLCCCRGINKCNERIMWNDEAINKEELAGVILRRAQLNKTQYILHLLNRTIFTAVLLIDKTGQKDDTEKKPLEEAIRLPITTTDLALRRTIKTEIHSTIKYVASSSKSQQNAK</sequence>
<dbReference type="AlphaFoldDB" id="A0A1I7WS09"/>
<evidence type="ECO:0000313" key="2">
    <source>
        <dbReference type="WBParaSite" id="Hba_07923"/>
    </source>
</evidence>
<organism evidence="1 2">
    <name type="scientific">Heterorhabditis bacteriophora</name>
    <name type="common">Entomopathogenic nematode worm</name>
    <dbReference type="NCBI Taxonomy" id="37862"/>
    <lineage>
        <taxon>Eukaryota</taxon>
        <taxon>Metazoa</taxon>
        <taxon>Ecdysozoa</taxon>
        <taxon>Nematoda</taxon>
        <taxon>Chromadorea</taxon>
        <taxon>Rhabditida</taxon>
        <taxon>Rhabditina</taxon>
        <taxon>Rhabditomorpha</taxon>
        <taxon>Strongyloidea</taxon>
        <taxon>Heterorhabditidae</taxon>
        <taxon>Heterorhabditis</taxon>
    </lineage>
</organism>